<evidence type="ECO:0000256" key="1">
    <source>
        <dbReference type="SAM" id="MobiDB-lite"/>
    </source>
</evidence>
<evidence type="ECO:0000313" key="3">
    <source>
        <dbReference type="Proteomes" id="UP000827092"/>
    </source>
</evidence>
<dbReference type="AlphaFoldDB" id="A0AAV6TDG6"/>
<proteinExistence type="predicted"/>
<protein>
    <submittedName>
        <fullName evidence="2">Uncharacterized protein</fullName>
    </submittedName>
</protein>
<feature type="region of interest" description="Disordered" evidence="1">
    <location>
        <begin position="86"/>
        <end position="123"/>
    </location>
</feature>
<sequence length="180" mass="19511">MGKRGIPNAADASAGLYLFIRRRAYSRPIDRRTLLESLGPCFKTGRLACFLDKLSLTGGDTCLLSVSRKWKYLALVGVTTRLGALPSNPTPRRIRSRIEPSSYGLAPNLGKQPRSRGLAQSPSPARSLLNATFPHLLGEEGIRRGASPGYSPLLRNPCAFFSPLLLCLKSGVISSDLRST</sequence>
<organism evidence="2 3">
    <name type="scientific">Oedothorax gibbosus</name>
    <dbReference type="NCBI Taxonomy" id="931172"/>
    <lineage>
        <taxon>Eukaryota</taxon>
        <taxon>Metazoa</taxon>
        <taxon>Ecdysozoa</taxon>
        <taxon>Arthropoda</taxon>
        <taxon>Chelicerata</taxon>
        <taxon>Arachnida</taxon>
        <taxon>Araneae</taxon>
        <taxon>Araneomorphae</taxon>
        <taxon>Entelegynae</taxon>
        <taxon>Araneoidea</taxon>
        <taxon>Linyphiidae</taxon>
        <taxon>Erigoninae</taxon>
        <taxon>Oedothorax</taxon>
    </lineage>
</organism>
<reference evidence="2 3" key="1">
    <citation type="journal article" date="2022" name="Nat. Ecol. Evol.">
        <title>A masculinizing supergene underlies an exaggerated male reproductive morph in a spider.</title>
        <authorList>
            <person name="Hendrickx F."/>
            <person name="De Corte Z."/>
            <person name="Sonet G."/>
            <person name="Van Belleghem S.M."/>
            <person name="Kostlbacher S."/>
            <person name="Vangestel C."/>
        </authorList>
    </citation>
    <scope>NUCLEOTIDE SEQUENCE [LARGE SCALE GENOMIC DNA]</scope>
    <source>
        <strain evidence="2">W744_W776</strain>
    </source>
</reference>
<name>A0AAV6TDG6_9ARAC</name>
<accession>A0AAV6TDG6</accession>
<gene>
    <name evidence="2" type="ORF">JTE90_014218</name>
</gene>
<keyword evidence="3" id="KW-1185">Reference proteome</keyword>
<evidence type="ECO:0000313" key="2">
    <source>
        <dbReference type="EMBL" id="KAG8155774.1"/>
    </source>
</evidence>
<comment type="caution">
    <text evidence="2">The sequence shown here is derived from an EMBL/GenBank/DDBJ whole genome shotgun (WGS) entry which is preliminary data.</text>
</comment>
<dbReference type="EMBL" id="JAFNEN010006611">
    <property type="protein sequence ID" value="KAG8155774.1"/>
    <property type="molecule type" value="Genomic_DNA"/>
</dbReference>
<dbReference type="Proteomes" id="UP000827092">
    <property type="component" value="Unassembled WGS sequence"/>
</dbReference>